<feature type="region of interest" description="Disordered" evidence="1">
    <location>
        <begin position="345"/>
        <end position="492"/>
    </location>
</feature>
<gene>
    <name evidence="2" type="ORF">EV356DRAFT_449113</name>
</gene>
<sequence>MAPKPHLSITLPRSFQFHYTDRQPPKTPEPEEVTNSPEPPQPPKQTYRVKRRRPAIPFSKQVLPPDDHAHLPVPTIEIPDAPMECPQPMRPVSSSKAAEGLLSPLPSLQRMVSPPKTPLGQISQQSSEISGDVSDWCSTSNGDAAQDLSRPSSSASGFSDSSFFSDESSDSFPSLGGSCTSPESDMSDPFGFSHSKPTMPGMSSPSPAKPNENRANGKHHKWTEETDNHLWFTYMMYLQDPVVTPFKMFPGTVPPLGICNRVARRAESSWRGAKTSSIAISKNGTAVGTPRGGSPDTIRPPHSDSSTPTAQEPVKVPSKWPYSKAATRKRLRALCKKKPSLSAHYSRLLQVRTPSPLNSSSPRPRTSRLTSPFGNADSSFSTRDMNISLATTTSESMRMGGPLSQLSAAPSTPKQSQSCQYQRQPSARSSAHQKSQSLHFGIGLGTSPQPLASPFVPKPGHSDASVLNDHSGPSSSNAHSAHSPLAVPELGPPISLHAPVPLNRSLKRRALHHFEDEPGFKARHENLLQELFGAPADTSGRRVRHRGFSLDDAREGARSLSTIFIPPPAQGPCNPSFQDDATSSIDTSRLAPPADPAASIKRLGSPFNEHASNMHFNTFPRNFSPSGDFDTAMSLDEQI</sequence>
<proteinExistence type="predicted"/>
<dbReference type="AlphaFoldDB" id="A0A6A6H4P9"/>
<feature type="region of interest" description="Disordered" evidence="1">
    <location>
        <begin position="270"/>
        <end position="322"/>
    </location>
</feature>
<feature type="compositionally biased region" description="Low complexity" evidence="1">
    <location>
        <begin position="121"/>
        <end position="130"/>
    </location>
</feature>
<name>A0A6A6H4P9_VIRVR</name>
<dbReference type="EMBL" id="ML991810">
    <property type="protein sequence ID" value="KAF2232982.1"/>
    <property type="molecule type" value="Genomic_DNA"/>
</dbReference>
<feature type="compositionally biased region" description="Polar residues" evidence="1">
    <location>
        <begin position="274"/>
        <end position="286"/>
    </location>
</feature>
<keyword evidence="3" id="KW-1185">Reference proteome</keyword>
<evidence type="ECO:0000256" key="1">
    <source>
        <dbReference type="SAM" id="MobiDB-lite"/>
    </source>
</evidence>
<dbReference type="Proteomes" id="UP000800092">
    <property type="component" value="Unassembled WGS sequence"/>
</dbReference>
<feature type="compositionally biased region" description="Polar residues" evidence="1">
    <location>
        <begin position="404"/>
        <end position="438"/>
    </location>
</feature>
<accession>A0A6A6H4P9</accession>
<feature type="compositionally biased region" description="Low complexity" evidence="1">
    <location>
        <begin position="149"/>
        <end position="174"/>
    </location>
</feature>
<reference evidence="2" key="1">
    <citation type="journal article" date="2020" name="Stud. Mycol.">
        <title>101 Dothideomycetes genomes: a test case for predicting lifestyles and emergence of pathogens.</title>
        <authorList>
            <person name="Haridas S."/>
            <person name="Albert R."/>
            <person name="Binder M."/>
            <person name="Bloem J."/>
            <person name="Labutti K."/>
            <person name="Salamov A."/>
            <person name="Andreopoulos B."/>
            <person name="Baker S."/>
            <person name="Barry K."/>
            <person name="Bills G."/>
            <person name="Bluhm B."/>
            <person name="Cannon C."/>
            <person name="Castanera R."/>
            <person name="Culley D."/>
            <person name="Daum C."/>
            <person name="Ezra D."/>
            <person name="Gonzalez J."/>
            <person name="Henrissat B."/>
            <person name="Kuo A."/>
            <person name="Liang C."/>
            <person name="Lipzen A."/>
            <person name="Lutzoni F."/>
            <person name="Magnuson J."/>
            <person name="Mondo S."/>
            <person name="Nolan M."/>
            <person name="Ohm R."/>
            <person name="Pangilinan J."/>
            <person name="Park H.-J."/>
            <person name="Ramirez L."/>
            <person name="Alfaro M."/>
            <person name="Sun H."/>
            <person name="Tritt A."/>
            <person name="Yoshinaga Y."/>
            <person name="Zwiers L.-H."/>
            <person name="Turgeon B."/>
            <person name="Goodwin S."/>
            <person name="Spatafora J."/>
            <person name="Crous P."/>
            <person name="Grigoriev I."/>
        </authorList>
    </citation>
    <scope>NUCLEOTIDE SEQUENCE</scope>
    <source>
        <strain evidence="2">Tuck. ex Michener</strain>
    </source>
</reference>
<feature type="compositionally biased region" description="Low complexity" evidence="1">
    <location>
        <begin position="352"/>
        <end position="372"/>
    </location>
</feature>
<evidence type="ECO:0000313" key="2">
    <source>
        <dbReference type="EMBL" id="KAF2232982.1"/>
    </source>
</evidence>
<organism evidence="2 3">
    <name type="scientific">Viridothelium virens</name>
    <name type="common">Speckled blister lichen</name>
    <name type="synonym">Trypethelium virens</name>
    <dbReference type="NCBI Taxonomy" id="1048519"/>
    <lineage>
        <taxon>Eukaryota</taxon>
        <taxon>Fungi</taxon>
        <taxon>Dikarya</taxon>
        <taxon>Ascomycota</taxon>
        <taxon>Pezizomycotina</taxon>
        <taxon>Dothideomycetes</taxon>
        <taxon>Dothideomycetes incertae sedis</taxon>
        <taxon>Trypetheliales</taxon>
        <taxon>Trypetheliaceae</taxon>
        <taxon>Viridothelium</taxon>
    </lineage>
</organism>
<feature type="compositionally biased region" description="Polar residues" evidence="1">
    <location>
        <begin position="376"/>
        <end position="396"/>
    </location>
</feature>
<feature type="compositionally biased region" description="Low complexity" evidence="1">
    <location>
        <begin position="470"/>
        <end position="484"/>
    </location>
</feature>
<evidence type="ECO:0000313" key="3">
    <source>
        <dbReference type="Proteomes" id="UP000800092"/>
    </source>
</evidence>
<dbReference type="OrthoDB" id="419770at2759"/>
<feature type="region of interest" description="Disordered" evidence="1">
    <location>
        <begin position="1"/>
        <end position="222"/>
    </location>
</feature>
<protein>
    <submittedName>
        <fullName evidence="2">Uncharacterized protein</fullName>
    </submittedName>
</protein>